<dbReference type="InterPro" id="IPR000792">
    <property type="entry name" value="Tscrpt_reg_LuxR_C"/>
</dbReference>
<evidence type="ECO:0000256" key="1">
    <source>
        <dbReference type="ARBA" id="ARBA00023015"/>
    </source>
</evidence>
<dbReference type="EMBL" id="CP039291">
    <property type="protein sequence ID" value="QCB94910.1"/>
    <property type="molecule type" value="Genomic_DNA"/>
</dbReference>
<dbReference type="PROSITE" id="PS00622">
    <property type="entry name" value="HTH_LUXR_1"/>
    <property type="match status" value="1"/>
</dbReference>
<dbReference type="RefSeq" id="WP_135975587.1">
    <property type="nucleotide sequence ID" value="NZ_CP039291.1"/>
</dbReference>
<keyword evidence="6" id="KW-1185">Reference proteome</keyword>
<proteinExistence type="predicted"/>
<dbReference type="GO" id="GO:0006355">
    <property type="term" value="P:regulation of DNA-templated transcription"/>
    <property type="evidence" value="ECO:0007669"/>
    <property type="project" value="InterPro"/>
</dbReference>
<gene>
    <name evidence="5" type="ORF">E5225_16410</name>
</gene>
<dbReference type="PROSITE" id="PS50043">
    <property type="entry name" value="HTH_LUXR_2"/>
    <property type="match status" value="1"/>
</dbReference>
<dbReference type="PRINTS" id="PR00038">
    <property type="entry name" value="HTHLUXR"/>
</dbReference>
<dbReference type="Proteomes" id="UP000296469">
    <property type="component" value="Chromosome"/>
</dbReference>
<keyword evidence="1" id="KW-0805">Transcription regulation</keyword>
<dbReference type="InterPro" id="IPR016032">
    <property type="entry name" value="Sig_transdc_resp-reg_C-effctor"/>
</dbReference>
<evidence type="ECO:0000313" key="5">
    <source>
        <dbReference type="EMBL" id="QCB94910.1"/>
    </source>
</evidence>
<keyword evidence="3" id="KW-0804">Transcription</keyword>
<evidence type="ECO:0000259" key="4">
    <source>
        <dbReference type="PROSITE" id="PS50043"/>
    </source>
</evidence>
<reference evidence="5 6" key="1">
    <citation type="submission" date="2019-04" db="EMBL/GenBank/DDBJ databases">
        <title>Isolation and identification of Cellulomonas shaoxiangyii sp. Nov. isolated from feces of the Tibetan antelopes (Pantholops hodgsonii) in the Qinghai-Tibet plateau of China.</title>
        <authorList>
            <person name="Tian Z."/>
        </authorList>
    </citation>
    <scope>NUCLEOTIDE SEQUENCE [LARGE SCALE GENOMIC DNA]</scope>
    <source>
        <strain evidence="5 6">Z28</strain>
    </source>
</reference>
<keyword evidence="2" id="KW-0238">DNA-binding</keyword>
<feature type="domain" description="HTH luxR-type" evidence="4">
    <location>
        <begin position="107"/>
        <end position="172"/>
    </location>
</feature>
<evidence type="ECO:0000256" key="2">
    <source>
        <dbReference type="ARBA" id="ARBA00023125"/>
    </source>
</evidence>
<evidence type="ECO:0000256" key="3">
    <source>
        <dbReference type="ARBA" id="ARBA00023163"/>
    </source>
</evidence>
<dbReference type="SMART" id="SM00421">
    <property type="entry name" value="HTH_LUXR"/>
    <property type="match status" value="1"/>
</dbReference>
<organism evidence="5 6">
    <name type="scientific">Cellulomonas shaoxiangyii</name>
    <dbReference type="NCBI Taxonomy" id="2566013"/>
    <lineage>
        <taxon>Bacteria</taxon>
        <taxon>Bacillati</taxon>
        <taxon>Actinomycetota</taxon>
        <taxon>Actinomycetes</taxon>
        <taxon>Micrococcales</taxon>
        <taxon>Cellulomonadaceae</taxon>
        <taxon>Cellulomonas</taxon>
    </lineage>
</organism>
<dbReference type="SUPFAM" id="SSF46894">
    <property type="entry name" value="C-terminal effector domain of the bipartite response regulators"/>
    <property type="match status" value="1"/>
</dbReference>
<name>A0A4P7SL17_9CELL</name>
<dbReference type="Pfam" id="PF00196">
    <property type="entry name" value="GerE"/>
    <property type="match status" value="1"/>
</dbReference>
<dbReference type="Gene3D" id="1.10.10.10">
    <property type="entry name" value="Winged helix-like DNA-binding domain superfamily/Winged helix DNA-binding domain"/>
    <property type="match status" value="1"/>
</dbReference>
<accession>A0A4P7SL17</accession>
<sequence>MTTNAAGTTGCRMRLAISSPEIVARIRDVFASRGLDVVLDDVHPTFEVTVVPGPGARPAPAALGDALSHLVGARARREEPTVSARYRLRLAAAPEPCSTGPRPGAGTAARVDGLSSREAQVMACIARGLRNGAIGAELGVTEKTVKNHVNRIFAKLGARDRVEAVLVWQSAGDRRGARAGVSLAG</sequence>
<dbReference type="KEGG" id="celz:E5225_16410"/>
<dbReference type="OrthoDB" id="9808843at2"/>
<dbReference type="AlphaFoldDB" id="A0A4P7SL17"/>
<dbReference type="CDD" id="cd06170">
    <property type="entry name" value="LuxR_C_like"/>
    <property type="match status" value="1"/>
</dbReference>
<dbReference type="GO" id="GO:0003677">
    <property type="term" value="F:DNA binding"/>
    <property type="evidence" value="ECO:0007669"/>
    <property type="project" value="UniProtKB-KW"/>
</dbReference>
<dbReference type="InterPro" id="IPR036388">
    <property type="entry name" value="WH-like_DNA-bd_sf"/>
</dbReference>
<protein>
    <submittedName>
        <fullName evidence="5">LuxR family transcriptional regulator</fullName>
    </submittedName>
</protein>
<evidence type="ECO:0000313" key="6">
    <source>
        <dbReference type="Proteomes" id="UP000296469"/>
    </source>
</evidence>
<dbReference type="PANTHER" id="PTHR44688">
    <property type="entry name" value="DNA-BINDING TRANSCRIPTIONAL ACTIVATOR DEVR_DOSR"/>
    <property type="match status" value="1"/>
</dbReference>
<dbReference type="PANTHER" id="PTHR44688:SF16">
    <property type="entry name" value="DNA-BINDING TRANSCRIPTIONAL ACTIVATOR DEVR_DOSR"/>
    <property type="match status" value="1"/>
</dbReference>